<dbReference type="InParanoid" id="A0A0J6WTV7"/>
<sequence length="287" mass="34069">MISEIQKKYPNRKIDIITHEKNIGNAGNFKASQKFATNQYIAVFHDDDAVHPEYIDRNMQLMHKNKNAVMSTGMAHAVYNVDNVNWDFLPDTYFYYPKVRNAFLQLLINRPTFCCAIYKTSIYKKVEYHPELYGKLHDIIFMYDVGCYGDLIFLHGECVRWRQHISSDSNSLKTGPFPKELLAILSHMKQCYVTECPITGIKEEVRSVLYDTLLFNFALFLYQWSAGERFMTWNQFKEEMLKKKLFNKRRYFLFDHLIDGVLNPVIRKVAVKCWRKYSFSYKYRVGK</sequence>
<dbReference type="EMBL" id="LEKT01000038">
    <property type="protein sequence ID" value="KMO85969.1"/>
    <property type="molecule type" value="Genomic_DNA"/>
</dbReference>
<gene>
    <name evidence="2" type="ORF">AB840_10545</name>
</gene>
<proteinExistence type="predicted"/>
<dbReference type="RefSeq" id="WP_048514811.1">
    <property type="nucleotide sequence ID" value="NZ_FUXD01000043.1"/>
</dbReference>
<dbReference type="InterPro" id="IPR029044">
    <property type="entry name" value="Nucleotide-diphossugar_trans"/>
</dbReference>
<feature type="domain" description="Glycosyltransferase 2-like" evidence="1">
    <location>
        <begin position="4"/>
        <end position="126"/>
    </location>
</feature>
<dbReference type="Gene3D" id="3.90.550.10">
    <property type="entry name" value="Spore Coat Polysaccharide Biosynthesis Protein SpsA, Chain A"/>
    <property type="match status" value="1"/>
</dbReference>
<organism evidence="2 3">
    <name type="scientific">Megasphaera cerevisiae DSM 20462</name>
    <dbReference type="NCBI Taxonomy" id="1122219"/>
    <lineage>
        <taxon>Bacteria</taxon>
        <taxon>Bacillati</taxon>
        <taxon>Bacillota</taxon>
        <taxon>Negativicutes</taxon>
        <taxon>Veillonellales</taxon>
        <taxon>Veillonellaceae</taxon>
        <taxon>Megasphaera</taxon>
    </lineage>
</organism>
<dbReference type="Proteomes" id="UP000036503">
    <property type="component" value="Unassembled WGS sequence"/>
</dbReference>
<dbReference type="PATRIC" id="fig|1122219.3.peg.1957"/>
<dbReference type="CDD" id="cd00761">
    <property type="entry name" value="Glyco_tranf_GTA_type"/>
    <property type="match status" value="1"/>
</dbReference>
<dbReference type="SUPFAM" id="SSF53448">
    <property type="entry name" value="Nucleotide-diphospho-sugar transferases"/>
    <property type="match status" value="1"/>
</dbReference>
<dbReference type="Pfam" id="PF00535">
    <property type="entry name" value="Glycos_transf_2"/>
    <property type="match status" value="1"/>
</dbReference>
<accession>A0A0J6WTV7</accession>
<dbReference type="OrthoDB" id="9815923at2"/>
<name>A0A0J6WTV7_9FIRM</name>
<evidence type="ECO:0000313" key="2">
    <source>
        <dbReference type="EMBL" id="KMO85969.1"/>
    </source>
</evidence>
<evidence type="ECO:0000259" key="1">
    <source>
        <dbReference type="Pfam" id="PF00535"/>
    </source>
</evidence>
<dbReference type="AlphaFoldDB" id="A0A0J6WTV7"/>
<reference evidence="2 3" key="1">
    <citation type="submission" date="2015-06" db="EMBL/GenBank/DDBJ databases">
        <title>Draft genome sequence of beer spoilage bacterium Megasphaera cerevisiae type strain 20462.</title>
        <authorList>
            <person name="Kutumbaka K."/>
            <person name="Pasmowitz J."/>
            <person name="Mategko J."/>
            <person name="Reyes D."/>
            <person name="Friedrich A."/>
            <person name="Han S."/>
            <person name="Martens-Habbena W."/>
            <person name="Neal-McKinney J."/>
            <person name="Janagama H.K."/>
            <person name="Nadala C."/>
            <person name="Samadpour M."/>
        </authorList>
    </citation>
    <scope>NUCLEOTIDE SEQUENCE [LARGE SCALE GENOMIC DNA]</scope>
    <source>
        <strain evidence="2 3">DSM 20462</strain>
    </source>
</reference>
<comment type="caution">
    <text evidence="2">The sequence shown here is derived from an EMBL/GenBank/DDBJ whole genome shotgun (WGS) entry which is preliminary data.</text>
</comment>
<dbReference type="InterPro" id="IPR001173">
    <property type="entry name" value="Glyco_trans_2-like"/>
</dbReference>
<protein>
    <recommendedName>
        <fullName evidence="1">Glycosyltransferase 2-like domain-containing protein</fullName>
    </recommendedName>
</protein>
<evidence type="ECO:0000313" key="3">
    <source>
        <dbReference type="Proteomes" id="UP000036503"/>
    </source>
</evidence>
<keyword evidence="3" id="KW-1185">Reference proteome</keyword>